<sequence>MPKRIKSRKSKIGTAPGTLVHVGEHVSEDVKITRISYNKENFNRAVYEDIEKCLSSCRDDSINWINIDELHSIEIISDIGKRFSIHPLILEDILNTTQRPKIDIDNNYIYIVVKMLYYDKSIKEIKSEQVSLIIFENYILSFQEFEGDVFDDLRRRLELDKSNIRAKGTDYLAYSLIDSIVDSYFDIIESIGNSIDTIEDILMSNPSKKTLDDIYKLKRELIFLRNSIWPLREVLAKLVKSEYELIEDKTVMFLRDVYDHTIEIVDIIETYRDILSGMLDTYLSSVSNKTNEIMKVLTIFSTIFIPLSFLTGIYGMNFEYMPELKFKYGYLIFWIITIACTLSMIHYLRRKRWF</sequence>
<comment type="subcellular location">
    <subcellularLocation>
        <location evidence="1">Cell membrane</location>
        <topology evidence="1">Multi-pass membrane protein</topology>
    </subcellularLocation>
    <subcellularLocation>
        <location evidence="4">Membrane</location>
        <topology evidence="4">Multi-pass membrane protein</topology>
    </subcellularLocation>
</comment>
<proteinExistence type="inferred from homology"/>
<gene>
    <name evidence="4 5" type="primary">corA</name>
    <name evidence="5" type="ORF">KQI86_07170</name>
</gene>
<feature type="transmembrane region" description="Helical" evidence="4">
    <location>
        <begin position="328"/>
        <end position="348"/>
    </location>
</feature>
<protein>
    <recommendedName>
        <fullName evidence="4">Magnesium transport protein CorA</fullName>
    </recommendedName>
</protein>
<keyword evidence="4" id="KW-0460">Magnesium</keyword>
<comment type="function">
    <text evidence="4">Mediates influx of magnesium ions.</text>
</comment>
<name>A0ABS6EHC7_9CLOT</name>
<feature type="transmembrane region" description="Helical" evidence="4">
    <location>
        <begin position="296"/>
        <end position="316"/>
    </location>
</feature>
<evidence type="ECO:0000256" key="4">
    <source>
        <dbReference type="RuleBase" id="RU362010"/>
    </source>
</evidence>
<dbReference type="CDD" id="cd12828">
    <property type="entry name" value="TmCorA-like_1"/>
    <property type="match status" value="1"/>
</dbReference>
<dbReference type="PANTHER" id="PTHR46494:SF1">
    <property type="entry name" value="CORA FAMILY METAL ION TRANSPORTER (EUROFUNG)"/>
    <property type="match status" value="1"/>
</dbReference>
<evidence type="ECO:0000313" key="6">
    <source>
        <dbReference type="Proteomes" id="UP000726170"/>
    </source>
</evidence>
<dbReference type="EMBL" id="JAHLQF010000002">
    <property type="protein sequence ID" value="MBU5484106.1"/>
    <property type="molecule type" value="Genomic_DNA"/>
</dbReference>
<comment type="similarity">
    <text evidence="4">Belongs to the CorA metal ion transporter (MIT) (TC 1.A.35) family.</text>
</comment>
<evidence type="ECO:0000313" key="5">
    <source>
        <dbReference type="EMBL" id="MBU5484106.1"/>
    </source>
</evidence>
<dbReference type="PANTHER" id="PTHR46494">
    <property type="entry name" value="CORA FAMILY METAL ION TRANSPORTER (EUROFUNG)"/>
    <property type="match status" value="1"/>
</dbReference>
<reference evidence="5 6" key="1">
    <citation type="submission" date="2021-06" db="EMBL/GenBank/DDBJ databases">
        <authorList>
            <person name="Sun Q."/>
            <person name="Li D."/>
        </authorList>
    </citation>
    <scope>NUCLEOTIDE SEQUENCE [LARGE SCALE GENOMIC DNA]</scope>
    <source>
        <strain evidence="5 6">MSJ-11</strain>
    </source>
</reference>
<keyword evidence="4" id="KW-0812">Transmembrane</keyword>
<evidence type="ECO:0000256" key="1">
    <source>
        <dbReference type="ARBA" id="ARBA00004651"/>
    </source>
</evidence>
<keyword evidence="4" id="KW-0472">Membrane</keyword>
<keyword evidence="6" id="KW-1185">Reference proteome</keyword>
<organism evidence="5 6">
    <name type="scientific">Clostridium mobile</name>
    <dbReference type="NCBI Taxonomy" id="2841512"/>
    <lineage>
        <taxon>Bacteria</taxon>
        <taxon>Bacillati</taxon>
        <taxon>Bacillota</taxon>
        <taxon>Clostridia</taxon>
        <taxon>Eubacteriales</taxon>
        <taxon>Clostridiaceae</taxon>
        <taxon>Clostridium</taxon>
    </lineage>
</organism>
<evidence type="ECO:0000256" key="3">
    <source>
        <dbReference type="ARBA" id="ARBA00022475"/>
    </source>
</evidence>
<keyword evidence="2 4" id="KW-0813">Transport</keyword>
<keyword evidence="4" id="KW-0406">Ion transport</keyword>
<dbReference type="InterPro" id="IPR002523">
    <property type="entry name" value="MgTranspt_CorA/ZnTranspt_ZntB"/>
</dbReference>
<keyword evidence="3 4" id="KW-1003">Cell membrane</keyword>
<comment type="caution">
    <text evidence="5">The sequence shown here is derived from an EMBL/GenBank/DDBJ whole genome shotgun (WGS) entry which is preliminary data.</text>
</comment>
<dbReference type="Pfam" id="PF01544">
    <property type="entry name" value="CorA"/>
    <property type="match status" value="1"/>
</dbReference>
<evidence type="ECO:0000256" key="2">
    <source>
        <dbReference type="ARBA" id="ARBA00022448"/>
    </source>
</evidence>
<dbReference type="InterPro" id="IPR004488">
    <property type="entry name" value="Mg/Co-transport_prot_CorA"/>
</dbReference>
<dbReference type="NCBIfam" id="TIGR00383">
    <property type="entry name" value="corA"/>
    <property type="match status" value="1"/>
</dbReference>
<dbReference type="Proteomes" id="UP000726170">
    <property type="component" value="Unassembled WGS sequence"/>
</dbReference>
<dbReference type="RefSeq" id="WP_216438599.1">
    <property type="nucleotide sequence ID" value="NZ_JAHLQF010000002.1"/>
</dbReference>
<accession>A0ABS6EHC7</accession>
<keyword evidence="4" id="KW-1133">Transmembrane helix</keyword>